<dbReference type="Proteomes" id="UP000267841">
    <property type="component" value="Unassembled WGS sequence"/>
</dbReference>
<dbReference type="GO" id="GO:0032259">
    <property type="term" value="P:methylation"/>
    <property type="evidence" value="ECO:0007669"/>
    <property type="project" value="UniProtKB-KW"/>
</dbReference>
<evidence type="ECO:0000313" key="1">
    <source>
        <dbReference type="EMBL" id="RLJ70789.1"/>
    </source>
</evidence>
<dbReference type="Gene3D" id="3.40.50.150">
    <property type="entry name" value="Vaccinia Virus protein VP39"/>
    <property type="match status" value="1"/>
</dbReference>
<gene>
    <name evidence="1" type="ORF">BCF55_1072</name>
</gene>
<dbReference type="Pfam" id="PF01209">
    <property type="entry name" value="Ubie_methyltran"/>
    <property type="match status" value="1"/>
</dbReference>
<dbReference type="RefSeq" id="WP_121011057.1">
    <property type="nucleotide sequence ID" value="NZ_RCCJ01000001.1"/>
</dbReference>
<accession>A0A497XRS2</accession>
<dbReference type="InterPro" id="IPR029063">
    <property type="entry name" value="SAM-dependent_MTases_sf"/>
</dbReference>
<dbReference type="SUPFAM" id="SSF53335">
    <property type="entry name" value="S-adenosyl-L-methionine-dependent methyltransferases"/>
    <property type="match status" value="1"/>
</dbReference>
<dbReference type="EMBL" id="RCCJ01000001">
    <property type="protein sequence ID" value="RLJ70789.1"/>
    <property type="molecule type" value="Genomic_DNA"/>
</dbReference>
<sequence length="219" mass="24863">MKYSVVADIFSQISRVYDRFLTIATMGRIHRWQRELISRMHSEGNWLDVGTGTGEVLIKLGESYQGSRVGIDPAFGMLLVAKNKCRSCYFVQSLGESLPFKEGSFKNISLSLVFRHLEDKRSFIQEANRVLESGGRVGIIDIGRFRGTPAVLFLMKTLLKPIGLLIFGRDKWSFFIHSVEESYSIDEVKQMFDSAGFKNEYVGKRLFGIIQILVFAKTA</sequence>
<keyword evidence="2" id="KW-1185">Reference proteome</keyword>
<comment type="caution">
    <text evidence="1">The sequence shown here is derived from an EMBL/GenBank/DDBJ whole genome shotgun (WGS) entry which is preliminary data.</text>
</comment>
<dbReference type="AlphaFoldDB" id="A0A497XRS2"/>
<organism evidence="1 2">
    <name type="scientific">Hydrogenivirga caldilitoris</name>
    <dbReference type="NCBI Taxonomy" id="246264"/>
    <lineage>
        <taxon>Bacteria</taxon>
        <taxon>Pseudomonadati</taxon>
        <taxon>Aquificota</taxon>
        <taxon>Aquificia</taxon>
        <taxon>Aquificales</taxon>
        <taxon>Aquificaceae</taxon>
        <taxon>Hydrogenivirga</taxon>
    </lineage>
</organism>
<dbReference type="CDD" id="cd02440">
    <property type="entry name" value="AdoMet_MTases"/>
    <property type="match status" value="1"/>
</dbReference>
<reference evidence="1 2" key="1">
    <citation type="submission" date="2018-10" db="EMBL/GenBank/DDBJ databases">
        <title>Genomic Encyclopedia of Archaeal and Bacterial Type Strains, Phase II (KMG-II): from individual species to whole genera.</title>
        <authorList>
            <person name="Goeker M."/>
        </authorList>
    </citation>
    <scope>NUCLEOTIDE SEQUENCE [LARGE SCALE GENOMIC DNA]</scope>
    <source>
        <strain evidence="1 2">DSM 16510</strain>
    </source>
</reference>
<protein>
    <submittedName>
        <fullName evidence="1">Demethylmenaquinone methyltransferase/2-methoxy-6-polyprenyl-1,4-benzoquinol methylase</fullName>
    </submittedName>
</protein>
<name>A0A497XRS2_9AQUI</name>
<keyword evidence="1" id="KW-0808">Transferase</keyword>
<proteinExistence type="predicted"/>
<dbReference type="PANTHER" id="PTHR43591:SF24">
    <property type="entry name" value="2-METHOXY-6-POLYPRENYL-1,4-BENZOQUINOL METHYLASE, MITOCHONDRIAL"/>
    <property type="match status" value="1"/>
</dbReference>
<keyword evidence="1" id="KW-0489">Methyltransferase</keyword>
<dbReference type="OrthoDB" id="13021at2"/>
<evidence type="ECO:0000313" key="2">
    <source>
        <dbReference type="Proteomes" id="UP000267841"/>
    </source>
</evidence>
<dbReference type="GO" id="GO:0008168">
    <property type="term" value="F:methyltransferase activity"/>
    <property type="evidence" value="ECO:0007669"/>
    <property type="project" value="UniProtKB-KW"/>
</dbReference>
<dbReference type="PANTHER" id="PTHR43591">
    <property type="entry name" value="METHYLTRANSFERASE"/>
    <property type="match status" value="1"/>
</dbReference>